<evidence type="ECO:0000313" key="2">
    <source>
        <dbReference type="Proteomes" id="UP000594778"/>
    </source>
</evidence>
<dbReference type="Proteomes" id="UP000594778">
    <property type="component" value="Chromosome"/>
</dbReference>
<name>A0A7T2S5L4_DELAC</name>
<proteinExistence type="predicted"/>
<sequence>MNFVLFCLFSSIKNSSADLFISCKSWIGGELFPPADVAPEIMIATNIKKILVIVFAELIYGDLKYEVQHLNLRQRARMTSPYTHWQPEDCLSLASRMRLSLGAAFRSLAMRTPGDRYRSAPLLRTNAQLPHIGNFGGSAYPIDLGFMG</sequence>
<reference evidence="1 2" key="1">
    <citation type="submission" date="2020-12" db="EMBL/GenBank/DDBJ databases">
        <title>FDA dAtabase for Regulatory Grade micrObial Sequences (FDA-ARGOS): Supporting development and validation of Infectious Disease Dx tests.</title>
        <authorList>
            <person name="Sproer C."/>
            <person name="Gronow S."/>
            <person name="Severitt S."/>
            <person name="Schroder I."/>
            <person name="Tallon L."/>
            <person name="Sadzewicz L."/>
            <person name="Zhao X."/>
            <person name="Boylan J."/>
            <person name="Ott S."/>
            <person name="Bowen H."/>
            <person name="Vavikolanu K."/>
            <person name="Mehta A."/>
            <person name="Aluvathingal J."/>
            <person name="Nadendla S."/>
            <person name="Lowell S."/>
            <person name="Myers T."/>
            <person name="Yan Y."/>
            <person name="Sichtig H."/>
        </authorList>
    </citation>
    <scope>NUCLEOTIDE SEQUENCE [LARGE SCALE GENOMIC DNA]</scope>
    <source>
        <strain evidence="1 2">FDAARGOS_909</strain>
    </source>
</reference>
<accession>A0A7T2S5L4</accession>
<protein>
    <submittedName>
        <fullName evidence="1">Uncharacterized protein</fullName>
    </submittedName>
</protein>
<dbReference type="EMBL" id="CP065668">
    <property type="protein sequence ID" value="QPS09359.1"/>
    <property type="molecule type" value="Genomic_DNA"/>
</dbReference>
<organism evidence="1 2">
    <name type="scientific">Delftia acidovorans</name>
    <name type="common">Pseudomonas acidovorans</name>
    <name type="synonym">Comamonas acidovorans</name>
    <dbReference type="NCBI Taxonomy" id="80866"/>
    <lineage>
        <taxon>Bacteria</taxon>
        <taxon>Pseudomonadati</taxon>
        <taxon>Pseudomonadota</taxon>
        <taxon>Betaproteobacteria</taxon>
        <taxon>Burkholderiales</taxon>
        <taxon>Comamonadaceae</taxon>
        <taxon>Delftia</taxon>
    </lineage>
</organism>
<evidence type="ECO:0000313" key="1">
    <source>
        <dbReference type="EMBL" id="QPS09359.1"/>
    </source>
</evidence>
<dbReference type="RefSeq" id="WP_197956309.1">
    <property type="nucleotide sequence ID" value="NZ_CP065668.1"/>
</dbReference>
<gene>
    <name evidence="1" type="ORF">I6G66_04810</name>
</gene>
<dbReference type="AlphaFoldDB" id="A0A7T2S5L4"/>